<evidence type="ECO:0000256" key="2">
    <source>
        <dbReference type="ARBA" id="ARBA00022801"/>
    </source>
</evidence>
<dbReference type="Proteomes" id="UP001501867">
    <property type="component" value="Unassembled WGS sequence"/>
</dbReference>
<evidence type="ECO:0000256" key="4">
    <source>
        <dbReference type="SAM" id="SignalP"/>
    </source>
</evidence>
<proteinExistence type="predicted"/>
<keyword evidence="1" id="KW-0645">Protease</keyword>
<evidence type="ECO:0000256" key="3">
    <source>
        <dbReference type="ARBA" id="ARBA00022825"/>
    </source>
</evidence>
<evidence type="ECO:0000256" key="1">
    <source>
        <dbReference type="ARBA" id="ARBA00022670"/>
    </source>
</evidence>
<gene>
    <name evidence="6" type="ORF">GCM10010302_39280</name>
</gene>
<dbReference type="InterPro" id="IPR036852">
    <property type="entry name" value="Peptidase_S8/S53_dom_sf"/>
</dbReference>
<reference evidence="6 7" key="1">
    <citation type="journal article" date="2019" name="Int. J. Syst. Evol. Microbiol.">
        <title>The Global Catalogue of Microorganisms (GCM) 10K type strain sequencing project: providing services to taxonomists for standard genome sequencing and annotation.</title>
        <authorList>
            <consortium name="The Broad Institute Genomics Platform"/>
            <consortium name="The Broad Institute Genome Sequencing Center for Infectious Disease"/>
            <person name="Wu L."/>
            <person name="Ma J."/>
        </authorList>
    </citation>
    <scope>NUCLEOTIDE SEQUENCE [LARGE SCALE GENOMIC DNA]</scope>
    <source>
        <strain evidence="6 7">JCM 4505</strain>
    </source>
</reference>
<dbReference type="InterPro" id="IPR030400">
    <property type="entry name" value="Sedolisin_dom"/>
</dbReference>
<dbReference type="RefSeq" id="WP_344160818.1">
    <property type="nucleotide sequence ID" value="NZ_BAAABV010000017.1"/>
</dbReference>
<dbReference type="PROSITE" id="PS51695">
    <property type="entry name" value="SEDOLISIN"/>
    <property type="match status" value="1"/>
</dbReference>
<keyword evidence="2" id="KW-0378">Hydrolase</keyword>
<feature type="domain" description="Peptidase S53" evidence="5">
    <location>
        <begin position="75"/>
        <end position="394"/>
    </location>
</feature>
<dbReference type="InterPro" id="IPR023828">
    <property type="entry name" value="Peptidase_S8_Ser-AS"/>
</dbReference>
<comment type="caution">
    <text evidence="6">The sequence shown here is derived from an EMBL/GenBank/DDBJ whole genome shotgun (WGS) entry which is preliminary data.</text>
</comment>
<keyword evidence="3" id="KW-0720">Serine protease</keyword>
<protein>
    <submittedName>
        <fullName evidence="6">Peptidase S8</fullName>
    </submittedName>
</protein>
<name>A0ABN0VFN0_9ACTN</name>
<evidence type="ECO:0000313" key="6">
    <source>
        <dbReference type="EMBL" id="GAA0296742.1"/>
    </source>
</evidence>
<feature type="signal peptide" evidence="4">
    <location>
        <begin position="1"/>
        <end position="26"/>
    </location>
</feature>
<feature type="chain" id="PRO_5046611376" evidence="4">
    <location>
        <begin position="27"/>
        <end position="394"/>
    </location>
</feature>
<dbReference type="Gene3D" id="3.40.50.200">
    <property type="entry name" value="Peptidase S8/S53 domain"/>
    <property type="match status" value="1"/>
</dbReference>
<dbReference type="PANTHER" id="PTHR14218">
    <property type="entry name" value="PROTEASE S8 TRIPEPTIDYL PEPTIDASE I CLN2"/>
    <property type="match status" value="1"/>
</dbReference>
<dbReference type="EMBL" id="BAAABV010000017">
    <property type="protein sequence ID" value="GAA0296742.1"/>
    <property type="molecule type" value="Genomic_DNA"/>
</dbReference>
<accession>A0ABN0VFN0</accession>
<evidence type="ECO:0000259" key="5">
    <source>
        <dbReference type="PROSITE" id="PS51695"/>
    </source>
</evidence>
<sequence length="394" mass="40439">MRRRLFSSLVAAAVAFAGLAAGPAAARPQPGPGGGPTSRHVCTDRHTPGKAFCLSMVRTDLPARSALLPGQQPEGLSPQDIRSAYGLPPFGGAGRRIAIVVANDYPEAEQDLAVYRRQFHLPPCTTANGCFQKVYSTGTKPGTVDPIWALEAGLDMQAVSATCPGCGITLVEAPTAFIVSSLMPAVDIAGSLPGVTGVNGSWAIAEQAAEGSLDSHFRPGLVYTFASGDVGGVPVYPSVSPYVTSVGGTKLTRAFNLRGWTESAWAGTGGGCSPYEPQPAFQQGFAPCATRSTPDISAVADPDSGMAAYVSTPGNPTVGWQVVGGTSLSSPLVAGMYALAGRPGPNDRPNAYPYAHPGAFHDIVTGVAGPYAALPGYDRASGIGTPRGLRGLRR</sequence>
<dbReference type="SUPFAM" id="SSF52743">
    <property type="entry name" value="Subtilisin-like"/>
    <property type="match status" value="1"/>
</dbReference>
<keyword evidence="7" id="KW-1185">Reference proteome</keyword>
<dbReference type="PROSITE" id="PS00138">
    <property type="entry name" value="SUBTILASE_SER"/>
    <property type="match status" value="1"/>
</dbReference>
<organism evidence="6 7">
    <name type="scientific">Streptomyces polychromogenes</name>
    <dbReference type="NCBI Taxonomy" id="67342"/>
    <lineage>
        <taxon>Bacteria</taxon>
        <taxon>Bacillati</taxon>
        <taxon>Actinomycetota</taxon>
        <taxon>Actinomycetes</taxon>
        <taxon>Kitasatosporales</taxon>
        <taxon>Streptomycetaceae</taxon>
        <taxon>Streptomyces</taxon>
    </lineage>
</organism>
<keyword evidence="4" id="KW-0732">Signal</keyword>
<dbReference type="CDD" id="cd04056">
    <property type="entry name" value="Peptidases_S53"/>
    <property type="match status" value="1"/>
</dbReference>
<dbReference type="PANTHER" id="PTHR14218:SF15">
    <property type="entry name" value="TRIPEPTIDYL-PEPTIDASE 1"/>
    <property type="match status" value="1"/>
</dbReference>
<dbReference type="InterPro" id="IPR050819">
    <property type="entry name" value="Tripeptidyl-peptidase_I"/>
</dbReference>
<evidence type="ECO:0000313" key="7">
    <source>
        <dbReference type="Proteomes" id="UP001501867"/>
    </source>
</evidence>